<dbReference type="Proteomes" id="UP000314980">
    <property type="component" value="Unassembled WGS sequence"/>
</dbReference>
<dbReference type="InterPro" id="IPR003599">
    <property type="entry name" value="Ig_sub"/>
</dbReference>
<evidence type="ECO:0000256" key="2">
    <source>
        <dbReference type="ARBA" id="ARBA00022859"/>
    </source>
</evidence>
<name>A0A4W6CMR8_LATCA</name>
<dbReference type="GO" id="GO:0007166">
    <property type="term" value="P:cell surface receptor signaling pathway"/>
    <property type="evidence" value="ECO:0007669"/>
    <property type="project" value="TreeGrafter"/>
</dbReference>
<evidence type="ECO:0000313" key="5">
    <source>
        <dbReference type="Ensembl" id="ENSLCAP00010013615.1"/>
    </source>
</evidence>
<feature type="domain" description="Ig-like" evidence="4">
    <location>
        <begin position="37"/>
        <end position="134"/>
    </location>
</feature>
<dbReference type="GO" id="GO:0002376">
    <property type="term" value="P:immune system process"/>
    <property type="evidence" value="ECO:0007669"/>
    <property type="project" value="UniProtKB-KW"/>
</dbReference>
<evidence type="ECO:0000313" key="6">
    <source>
        <dbReference type="Proteomes" id="UP000314980"/>
    </source>
</evidence>
<dbReference type="InterPro" id="IPR036179">
    <property type="entry name" value="Ig-like_dom_sf"/>
</dbReference>
<protein>
    <recommendedName>
        <fullName evidence="4">Ig-like domain-containing protein</fullName>
    </recommendedName>
</protein>
<evidence type="ECO:0000256" key="1">
    <source>
        <dbReference type="ARBA" id="ARBA00022729"/>
    </source>
</evidence>
<accession>A0A4W6CMR8</accession>
<dbReference type="SMART" id="SM00409">
    <property type="entry name" value="IG"/>
    <property type="match status" value="1"/>
</dbReference>
<dbReference type="InterPro" id="IPR013783">
    <property type="entry name" value="Ig-like_fold"/>
</dbReference>
<dbReference type="InterPro" id="IPR007110">
    <property type="entry name" value="Ig-like_dom"/>
</dbReference>
<dbReference type="STRING" id="8187.ENSLCAP00010013615"/>
<dbReference type="Ensembl" id="ENSLCAT00010013912.1">
    <property type="protein sequence ID" value="ENSLCAP00010013615.1"/>
    <property type="gene ID" value="ENSLCAG00010006474.1"/>
</dbReference>
<keyword evidence="6" id="KW-1185">Reference proteome</keyword>
<dbReference type="PROSITE" id="PS50835">
    <property type="entry name" value="IG_LIKE"/>
    <property type="match status" value="1"/>
</dbReference>
<dbReference type="AlphaFoldDB" id="A0A4W6CMR8"/>
<feature type="signal peptide" evidence="3">
    <location>
        <begin position="1"/>
        <end position="22"/>
    </location>
</feature>
<sequence length="151" mass="17229">MKRNHWWSCNMITFFFTPAGLSDGNDVNQTPLLWSTESQSATMNCSHTKGSSYRQMYWYRQLPGETMKQIVYTTAYSPHEYQSGFSEDKFPAKKNDAETGSLTVKKLLHNDSGVYFCAVSEHSETGDLDSCTNTQLVVSQRIEDNNPFNEL</sequence>
<evidence type="ECO:0000256" key="3">
    <source>
        <dbReference type="SAM" id="SignalP"/>
    </source>
</evidence>
<dbReference type="InterPro" id="IPR013106">
    <property type="entry name" value="Ig_V-set"/>
</dbReference>
<dbReference type="Gene3D" id="2.60.40.10">
    <property type="entry name" value="Immunoglobulins"/>
    <property type="match status" value="1"/>
</dbReference>
<organism evidence="5 6">
    <name type="scientific">Lates calcarifer</name>
    <name type="common">Barramundi</name>
    <name type="synonym">Holocentrus calcarifer</name>
    <dbReference type="NCBI Taxonomy" id="8187"/>
    <lineage>
        <taxon>Eukaryota</taxon>
        <taxon>Metazoa</taxon>
        <taxon>Chordata</taxon>
        <taxon>Craniata</taxon>
        <taxon>Vertebrata</taxon>
        <taxon>Euteleostomi</taxon>
        <taxon>Actinopterygii</taxon>
        <taxon>Neopterygii</taxon>
        <taxon>Teleostei</taxon>
        <taxon>Neoteleostei</taxon>
        <taxon>Acanthomorphata</taxon>
        <taxon>Carangaria</taxon>
        <taxon>Carangaria incertae sedis</taxon>
        <taxon>Centropomidae</taxon>
        <taxon>Lates</taxon>
    </lineage>
</organism>
<dbReference type="PANTHER" id="PTHR23268:SF102">
    <property type="entry name" value="IMMUNOGLOBULIN V-SET DOMAIN-CONTAINING PROTEIN"/>
    <property type="match status" value="1"/>
</dbReference>
<reference evidence="6" key="1">
    <citation type="submission" date="2015-09" db="EMBL/GenBank/DDBJ databases">
        <authorList>
            <person name="Sai Rama Sridatta P."/>
        </authorList>
    </citation>
    <scope>NUCLEOTIDE SEQUENCE [LARGE SCALE GENOMIC DNA]</scope>
</reference>
<evidence type="ECO:0000259" key="4">
    <source>
        <dbReference type="PROSITE" id="PS50835"/>
    </source>
</evidence>
<dbReference type="InterPro" id="IPR050413">
    <property type="entry name" value="TCR_beta_variable"/>
</dbReference>
<dbReference type="SUPFAM" id="SSF48726">
    <property type="entry name" value="Immunoglobulin"/>
    <property type="match status" value="1"/>
</dbReference>
<dbReference type="GO" id="GO:0005886">
    <property type="term" value="C:plasma membrane"/>
    <property type="evidence" value="ECO:0007669"/>
    <property type="project" value="TreeGrafter"/>
</dbReference>
<reference evidence="5" key="2">
    <citation type="submission" date="2025-05" db="UniProtKB">
        <authorList>
            <consortium name="Ensembl"/>
        </authorList>
    </citation>
    <scope>IDENTIFICATION</scope>
</reference>
<dbReference type="Pfam" id="PF07686">
    <property type="entry name" value="V-set"/>
    <property type="match status" value="1"/>
</dbReference>
<dbReference type="GeneTree" id="ENSGT00730000111153"/>
<keyword evidence="1 3" id="KW-0732">Signal</keyword>
<dbReference type="Ensembl" id="ENSLCAT00010055716.1">
    <property type="protein sequence ID" value="ENSLCAP00010054304.1"/>
    <property type="gene ID" value="ENSLCAG00010025304.1"/>
</dbReference>
<dbReference type="SMART" id="SM00406">
    <property type="entry name" value="IGv"/>
    <property type="match status" value="1"/>
</dbReference>
<feature type="chain" id="PRO_5044612744" description="Ig-like domain-containing protein" evidence="3">
    <location>
        <begin position="23"/>
        <end position="151"/>
    </location>
</feature>
<keyword evidence="2" id="KW-0391">Immunity</keyword>
<dbReference type="PANTHER" id="PTHR23268">
    <property type="entry name" value="T-CELL RECEPTOR BETA CHAIN"/>
    <property type="match status" value="1"/>
</dbReference>
<proteinExistence type="predicted"/>